<protein>
    <submittedName>
        <fullName evidence="18">Heavy metal translocating P-type ATPase</fullName>
    </submittedName>
</protein>
<dbReference type="RefSeq" id="WP_100687349.1">
    <property type="nucleotide sequence ID" value="NZ_JBHTBD010000002.1"/>
</dbReference>
<keyword evidence="11" id="KW-1278">Translocase</keyword>
<evidence type="ECO:0000256" key="16">
    <source>
        <dbReference type="SAM" id="MobiDB-lite"/>
    </source>
</evidence>
<keyword evidence="5" id="KW-0597">Phosphoprotein</keyword>
<evidence type="ECO:0000256" key="3">
    <source>
        <dbReference type="ARBA" id="ARBA00022448"/>
    </source>
</evidence>
<dbReference type="Gene3D" id="2.70.150.10">
    <property type="entry name" value="Calcium-transporting ATPase, cytoplasmic transduction domain A"/>
    <property type="match status" value="1"/>
</dbReference>
<dbReference type="CDD" id="cd00371">
    <property type="entry name" value="HMA"/>
    <property type="match status" value="1"/>
</dbReference>
<evidence type="ECO:0000259" key="17">
    <source>
        <dbReference type="PROSITE" id="PS50846"/>
    </source>
</evidence>
<keyword evidence="12 15" id="KW-1133">Transmembrane helix</keyword>
<name>A0ABW2IVS0_9GAMM</name>
<dbReference type="SFLD" id="SFLDG00002">
    <property type="entry name" value="C1.7:_P-type_atpase_like"/>
    <property type="match status" value="1"/>
</dbReference>
<evidence type="ECO:0000256" key="11">
    <source>
        <dbReference type="ARBA" id="ARBA00022967"/>
    </source>
</evidence>
<keyword evidence="6 15" id="KW-0812">Transmembrane</keyword>
<dbReference type="InterPro" id="IPR023298">
    <property type="entry name" value="ATPase_P-typ_TM_dom_sf"/>
</dbReference>
<dbReference type="SFLD" id="SFLDS00003">
    <property type="entry name" value="Haloacid_Dehalogenase"/>
    <property type="match status" value="1"/>
</dbReference>
<evidence type="ECO:0000256" key="7">
    <source>
        <dbReference type="ARBA" id="ARBA00022723"/>
    </source>
</evidence>
<dbReference type="EMBL" id="JBHTBD010000002">
    <property type="protein sequence ID" value="MFC7294840.1"/>
    <property type="molecule type" value="Genomic_DNA"/>
</dbReference>
<evidence type="ECO:0000256" key="2">
    <source>
        <dbReference type="ARBA" id="ARBA00006024"/>
    </source>
</evidence>
<dbReference type="InterPro" id="IPR001757">
    <property type="entry name" value="P_typ_ATPase"/>
</dbReference>
<dbReference type="Gene3D" id="3.40.1110.10">
    <property type="entry name" value="Calcium-transporting ATPase, cytoplasmic domain N"/>
    <property type="match status" value="1"/>
</dbReference>
<dbReference type="PRINTS" id="PR00120">
    <property type="entry name" value="HATPASE"/>
</dbReference>
<dbReference type="InterPro" id="IPR036412">
    <property type="entry name" value="HAD-like_sf"/>
</dbReference>
<feature type="transmembrane region" description="Helical" evidence="15">
    <location>
        <begin position="714"/>
        <end position="733"/>
    </location>
</feature>
<evidence type="ECO:0000256" key="14">
    <source>
        <dbReference type="ARBA" id="ARBA00023136"/>
    </source>
</evidence>
<feature type="transmembrane region" description="Helical" evidence="15">
    <location>
        <begin position="390"/>
        <end position="417"/>
    </location>
</feature>
<evidence type="ECO:0000256" key="6">
    <source>
        <dbReference type="ARBA" id="ARBA00022692"/>
    </source>
</evidence>
<accession>A0ABW2IVS0</accession>
<dbReference type="NCBIfam" id="TIGR01525">
    <property type="entry name" value="ATPase-IB_hvy"/>
    <property type="match status" value="1"/>
</dbReference>
<dbReference type="Gene3D" id="3.40.50.1000">
    <property type="entry name" value="HAD superfamily/HAD-like"/>
    <property type="match status" value="1"/>
</dbReference>
<dbReference type="Pfam" id="PF00122">
    <property type="entry name" value="E1-E2_ATPase"/>
    <property type="match status" value="1"/>
</dbReference>
<dbReference type="SUPFAM" id="SSF81665">
    <property type="entry name" value="Calcium ATPase, transmembrane domain M"/>
    <property type="match status" value="1"/>
</dbReference>
<dbReference type="InterPro" id="IPR044492">
    <property type="entry name" value="P_typ_ATPase_HD_dom"/>
</dbReference>
<feature type="transmembrane region" description="Helical" evidence="15">
    <location>
        <begin position="111"/>
        <end position="135"/>
    </location>
</feature>
<keyword evidence="7 15" id="KW-0479">Metal-binding</keyword>
<evidence type="ECO:0000256" key="5">
    <source>
        <dbReference type="ARBA" id="ARBA00022553"/>
    </source>
</evidence>
<keyword evidence="19" id="KW-1185">Reference proteome</keyword>
<dbReference type="SUPFAM" id="SSF81653">
    <property type="entry name" value="Calcium ATPase, transduction domain A"/>
    <property type="match status" value="1"/>
</dbReference>
<keyword evidence="14 15" id="KW-0472">Membrane</keyword>
<evidence type="ECO:0000256" key="10">
    <source>
        <dbReference type="ARBA" id="ARBA00022842"/>
    </source>
</evidence>
<dbReference type="Pfam" id="PF00403">
    <property type="entry name" value="HMA"/>
    <property type="match status" value="1"/>
</dbReference>
<keyword evidence="8 15" id="KW-0547">Nucleotide-binding</keyword>
<evidence type="ECO:0000256" key="12">
    <source>
        <dbReference type="ARBA" id="ARBA00022989"/>
    </source>
</evidence>
<keyword evidence="3" id="KW-0813">Transport</keyword>
<keyword evidence="9 15" id="KW-0067">ATP-binding</keyword>
<dbReference type="InterPro" id="IPR036163">
    <property type="entry name" value="HMA_dom_sf"/>
</dbReference>
<dbReference type="Gene3D" id="3.30.70.100">
    <property type="match status" value="1"/>
</dbReference>
<proteinExistence type="inferred from homology"/>
<dbReference type="InterPro" id="IPR023214">
    <property type="entry name" value="HAD_sf"/>
</dbReference>
<comment type="similarity">
    <text evidence="2 15">Belongs to the cation transport ATPase (P-type) (TC 3.A.3) family. Type IB subfamily.</text>
</comment>
<dbReference type="InterPro" id="IPR023299">
    <property type="entry name" value="ATPase_P-typ_cyto_dom_N"/>
</dbReference>
<sequence>MNATPFAGPQHAAPAGDSLAHLQPFGRALLSVEGMWCPSCAAATAQVLQRIPGILSAQVSFATSSVLLKWDPQVVDLEQARGRVERLGYRLLPAASTEQTLARIDRQVTRLGIRLAVGVLFGMWTMLCSLLLYIGGPELTTPPTGTWLAIAAGIAAVPVYIVAGLPVILAGWRTLRTGVPGMDTLVSLGTLAAIALSMWQLAEGDTEVYFDTSVMLILLLTTGRLIETITLRHAARAIGALQDMLPESAERLEPGGRYRQVPARSIRVGDQIRISAGQRASLDGEVVSGHSAVDCSALTGESRPRKVAPGDALEAGSTNLTSPLNVTVTAAVGQRHIDRIGVRMAEAAGRRGNTQRMADTLARFIVPVALALSATSLLISWFMGVATPDAILRAVTVLIIACPCAVSIAVPIAYVAAASRSADNGILFRDPAAMEAMAGIDTMVLDKTGTLTHGRPRVTRVQFHESHPQIASRSSLLNLVAQAEEGITHPLADALREAARESPSNAETTADSLSPVNEQTTKRYDRGVRMMDTQLGEVLVGSQGFLRDMGIHLLTAPEARPQEPAGSRVEVAVNGRWLATMFLADELRDDAADALKKLRHMGIHCSIASGDGREPVLDVARKLGLEEKDAHWECTPQGKADFVERLGAHRTGFAGDGINDGPALATANVGLAVSDATSTATAAANVVLAKGGVGAIPLAVQHARRAHSIMKQNLFFAVIYNLAGLSLAASGSISPVVAALAMAASSLSVIANASRLSLGQAYSQQPSPA</sequence>
<feature type="compositionally biased region" description="Polar residues" evidence="16">
    <location>
        <begin position="502"/>
        <end position="518"/>
    </location>
</feature>
<feature type="transmembrane region" description="Helical" evidence="15">
    <location>
        <begin position="184"/>
        <end position="202"/>
    </location>
</feature>
<dbReference type="InterPro" id="IPR006121">
    <property type="entry name" value="HMA_dom"/>
</dbReference>
<feature type="region of interest" description="Disordered" evidence="16">
    <location>
        <begin position="498"/>
        <end position="518"/>
    </location>
</feature>
<keyword evidence="13" id="KW-0406">Ion transport</keyword>
<dbReference type="SUPFAM" id="SSF55008">
    <property type="entry name" value="HMA, heavy metal-associated domain"/>
    <property type="match status" value="1"/>
</dbReference>
<evidence type="ECO:0000313" key="18">
    <source>
        <dbReference type="EMBL" id="MFC7294840.1"/>
    </source>
</evidence>
<dbReference type="SFLD" id="SFLDF00027">
    <property type="entry name" value="p-type_atpase"/>
    <property type="match status" value="1"/>
</dbReference>
<dbReference type="InterPro" id="IPR018303">
    <property type="entry name" value="ATPase_P-typ_P_site"/>
</dbReference>
<dbReference type="PRINTS" id="PR00119">
    <property type="entry name" value="CATATPASE"/>
</dbReference>
<reference evidence="19" key="1">
    <citation type="journal article" date="2019" name="Int. J. Syst. Evol. Microbiol.">
        <title>The Global Catalogue of Microorganisms (GCM) 10K type strain sequencing project: providing services to taxonomists for standard genome sequencing and annotation.</title>
        <authorList>
            <consortium name="The Broad Institute Genomics Platform"/>
            <consortium name="The Broad Institute Genome Sequencing Center for Infectious Disease"/>
            <person name="Wu L."/>
            <person name="Ma J."/>
        </authorList>
    </citation>
    <scope>NUCLEOTIDE SEQUENCE [LARGE SCALE GENOMIC DNA]</scope>
    <source>
        <strain evidence="19">CCUG 60559</strain>
    </source>
</reference>
<dbReference type="InterPro" id="IPR008250">
    <property type="entry name" value="ATPase_P-typ_transduc_dom_A_sf"/>
</dbReference>
<evidence type="ECO:0000256" key="1">
    <source>
        <dbReference type="ARBA" id="ARBA00004651"/>
    </source>
</evidence>
<keyword evidence="4 15" id="KW-1003">Cell membrane</keyword>
<dbReference type="InterPro" id="IPR059000">
    <property type="entry name" value="ATPase_P-type_domA"/>
</dbReference>
<dbReference type="PANTHER" id="PTHR43520:SF5">
    <property type="entry name" value="CATION-TRANSPORTING P-TYPE ATPASE-RELATED"/>
    <property type="match status" value="1"/>
</dbReference>
<dbReference type="SUPFAM" id="SSF56784">
    <property type="entry name" value="HAD-like"/>
    <property type="match status" value="1"/>
</dbReference>
<evidence type="ECO:0000256" key="15">
    <source>
        <dbReference type="RuleBase" id="RU362081"/>
    </source>
</evidence>
<feature type="transmembrane region" description="Helical" evidence="15">
    <location>
        <begin position="208"/>
        <end position="226"/>
    </location>
</feature>
<feature type="transmembrane region" description="Helical" evidence="15">
    <location>
        <begin position="360"/>
        <end position="384"/>
    </location>
</feature>
<feature type="transmembrane region" description="Helical" evidence="15">
    <location>
        <begin position="147"/>
        <end position="172"/>
    </location>
</feature>
<dbReference type="PANTHER" id="PTHR43520">
    <property type="entry name" value="ATP7, ISOFORM B"/>
    <property type="match status" value="1"/>
</dbReference>
<evidence type="ECO:0000256" key="4">
    <source>
        <dbReference type="ARBA" id="ARBA00022475"/>
    </source>
</evidence>
<dbReference type="PROSITE" id="PS50846">
    <property type="entry name" value="HMA_2"/>
    <property type="match status" value="1"/>
</dbReference>
<dbReference type="PROSITE" id="PS00154">
    <property type="entry name" value="ATPASE_E1_E2"/>
    <property type="match status" value="1"/>
</dbReference>
<dbReference type="InterPro" id="IPR027256">
    <property type="entry name" value="P-typ_ATPase_IB"/>
</dbReference>
<evidence type="ECO:0000256" key="9">
    <source>
        <dbReference type="ARBA" id="ARBA00022840"/>
    </source>
</evidence>
<gene>
    <name evidence="18" type="ORF">ACFQQA_08885</name>
</gene>
<comment type="subcellular location">
    <subcellularLocation>
        <location evidence="1">Cell membrane</location>
        <topology evidence="1">Multi-pass membrane protein</topology>
    </subcellularLocation>
</comment>
<dbReference type="NCBIfam" id="TIGR01494">
    <property type="entry name" value="ATPase_P-type"/>
    <property type="match status" value="2"/>
</dbReference>
<comment type="caution">
    <text evidence="18">The sequence shown here is derived from an EMBL/GenBank/DDBJ whole genome shotgun (WGS) entry which is preliminary data.</text>
</comment>
<dbReference type="Proteomes" id="UP001596506">
    <property type="component" value="Unassembled WGS sequence"/>
</dbReference>
<evidence type="ECO:0000313" key="19">
    <source>
        <dbReference type="Proteomes" id="UP001596506"/>
    </source>
</evidence>
<evidence type="ECO:0000256" key="8">
    <source>
        <dbReference type="ARBA" id="ARBA00022741"/>
    </source>
</evidence>
<keyword evidence="10" id="KW-0460">Magnesium</keyword>
<evidence type="ECO:0000256" key="13">
    <source>
        <dbReference type="ARBA" id="ARBA00023065"/>
    </source>
</evidence>
<feature type="domain" description="HMA" evidence="17">
    <location>
        <begin position="26"/>
        <end position="92"/>
    </location>
</feature>
<dbReference type="Pfam" id="PF00702">
    <property type="entry name" value="Hydrolase"/>
    <property type="match status" value="1"/>
</dbReference>
<organism evidence="18 19">
    <name type="scientific">Marinobacter aromaticivorans</name>
    <dbReference type="NCBI Taxonomy" id="1494078"/>
    <lineage>
        <taxon>Bacteria</taxon>
        <taxon>Pseudomonadati</taxon>
        <taxon>Pseudomonadota</taxon>
        <taxon>Gammaproteobacteria</taxon>
        <taxon>Pseudomonadales</taxon>
        <taxon>Marinobacteraceae</taxon>
        <taxon>Marinobacter</taxon>
    </lineage>
</organism>